<sequence length="134" mass="15568">MEVERVCSYLTRKCVPTIKVHGGLAQRETTLDKFKGKNVQVLVITPKLLRGLLFKFDLLLVNYDLPPDYGEYKQRIMIAQEVVTFLNQESPRGSVSKLRSDKDLRVPELVRNKLDDCRAEIVWGIKPEKEIWDH</sequence>
<gene>
    <name evidence="2" type="ORF">POM88_051869</name>
</gene>
<accession>A0AAD8GSN0</accession>
<dbReference type="Proteomes" id="UP001237642">
    <property type="component" value="Unassembled WGS sequence"/>
</dbReference>
<organism evidence="2 3">
    <name type="scientific">Heracleum sosnowskyi</name>
    <dbReference type="NCBI Taxonomy" id="360622"/>
    <lineage>
        <taxon>Eukaryota</taxon>
        <taxon>Viridiplantae</taxon>
        <taxon>Streptophyta</taxon>
        <taxon>Embryophyta</taxon>
        <taxon>Tracheophyta</taxon>
        <taxon>Spermatophyta</taxon>
        <taxon>Magnoliopsida</taxon>
        <taxon>eudicotyledons</taxon>
        <taxon>Gunneridae</taxon>
        <taxon>Pentapetalae</taxon>
        <taxon>asterids</taxon>
        <taxon>campanulids</taxon>
        <taxon>Apiales</taxon>
        <taxon>Apiaceae</taxon>
        <taxon>Apioideae</taxon>
        <taxon>apioid superclade</taxon>
        <taxon>Tordylieae</taxon>
        <taxon>Tordyliinae</taxon>
        <taxon>Heracleum</taxon>
    </lineage>
</organism>
<dbReference type="SUPFAM" id="SSF52540">
    <property type="entry name" value="P-loop containing nucleoside triphosphate hydrolases"/>
    <property type="match status" value="1"/>
</dbReference>
<dbReference type="AlphaFoldDB" id="A0AAD8GSN0"/>
<dbReference type="Gene3D" id="3.40.50.300">
    <property type="entry name" value="P-loop containing nucleotide triphosphate hydrolases"/>
    <property type="match status" value="1"/>
</dbReference>
<dbReference type="InterPro" id="IPR001650">
    <property type="entry name" value="Helicase_C-like"/>
</dbReference>
<name>A0AAD8GSN0_9APIA</name>
<evidence type="ECO:0000259" key="1">
    <source>
        <dbReference type="Pfam" id="PF00271"/>
    </source>
</evidence>
<reference evidence="2" key="1">
    <citation type="submission" date="2023-02" db="EMBL/GenBank/DDBJ databases">
        <title>Genome of toxic invasive species Heracleum sosnowskyi carries increased number of genes despite the absence of recent whole-genome duplications.</title>
        <authorList>
            <person name="Schelkunov M."/>
            <person name="Shtratnikova V."/>
            <person name="Makarenko M."/>
            <person name="Klepikova A."/>
            <person name="Omelchenko D."/>
            <person name="Novikova G."/>
            <person name="Obukhova E."/>
            <person name="Bogdanov V."/>
            <person name="Penin A."/>
            <person name="Logacheva M."/>
        </authorList>
    </citation>
    <scope>NUCLEOTIDE SEQUENCE</scope>
    <source>
        <strain evidence="2">Hsosn_3</strain>
        <tissue evidence="2">Leaf</tissue>
    </source>
</reference>
<protein>
    <recommendedName>
        <fullName evidence="1">Helicase C-terminal domain-containing protein</fullName>
    </recommendedName>
</protein>
<keyword evidence="3" id="KW-1185">Reference proteome</keyword>
<feature type="domain" description="Helicase C-terminal" evidence="1">
    <location>
        <begin position="4"/>
        <end position="76"/>
    </location>
</feature>
<evidence type="ECO:0000313" key="3">
    <source>
        <dbReference type="Proteomes" id="UP001237642"/>
    </source>
</evidence>
<reference evidence="2" key="2">
    <citation type="submission" date="2023-05" db="EMBL/GenBank/DDBJ databases">
        <authorList>
            <person name="Schelkunov M.I."/>
        </authorList>
    </citation>
    <scope>NUCLEOTIDE SEQUENCE</scope>
    <source>
        <strain evidence="2">Hsosn_3</strain>
        <tissue evidence="2">Leaf</tissue>
    </source>
</reference>
<dbReference type="EMBL" id="JAUIZM010000012">
    <property type="protein sequence ID" value="KAK1353504.1"/>
    <property type="molecule type" value="Genomic_DNA"/>
</dbReference>
<comment type="caution">
    <text evidence="2">The sequence shown here is derived from an EMBL/GenBank/DDBJ whole genome shotgun (WGS) entry which is preliminary data.</text>
</comment>
<proteinExistence type="predicted"/>
<dbReference type="Pfam" id="PF00271">
    <property type="entry name" value="Helicase_C"/>
    <property type="match status" value="1"/>
</dbReference>
<dbReference type="InterPro" id="IPR027417">
    <property type="entry name" value="P-loop_NTPase"/>
</dbReference>
<evidence type="ECO:0000313" key="2">
    <source>
        <dbReference type="EMBL" id="KAK1353504.1"/>
    </source>
</evidence>